<dbReference type="Proteomes" id="UP000614200">
    <property type="component" value="Unassembled WGS sequence"/>
</dbReference>
<dbReference type="PANTHER" id="PTHR23530">
    <property type="entry name" value="TRANSPORT PROTEIN-RELATED"/>
    <property type="match status" value="1"/>
</dbReference>
<evidence type="ECO:0000313" key="9">
    <source>
        <dbReference type="Proteomes" id="UP000614200"/>
    </source>
</evidence>
<dbReference type="InterPro" id="IPR011701">
    <property type="entry name" value="MFS"/>
</dbReference>
<comment type="caution">
    <text evidence="8">The sequence shown here is derived from an EMBL/GenBank/DDBJ whole genome shotgun (WGS) entry which is preliminary data.</text>
</comment>
<proteinExistence type="predicted"/>
<evidence type="ECO:0000259" key="7">
    <source>
        <dbReference type="PROSITE" id="PS50850"/>
    </source>
</evidence>
<comment type="subcellular location">
    <subcellularLocation>
        <location evidence="1">Cell membrane</location>
        <topology evidence="1">Multi-pass membrane protein</topology>
    </subcellularLocation>
</comment>
<dbReference type="PROSITE" id="PS50850">
    <property type="entry name" value="MFS"/>
    <property type="match status" value="1"/>
</dbReference>
<dbReference type="InterPro" id="IPR020846">
    <property type="entry name" value="MFS_dom"/>
</dbReference>
<keyword evidence="3 6" id="KW-0812">Transmembrane</keyword>
<name>A0ABR9ZWH0_9FIRM</name>
<feature type="transmembrane region" description="Helical" evidence="6">
    <location>
        <begin position="7"/>
        <end position="28"/>
    </location>
</feature>
<accession>A0ABR9ZWH0</accession>
<gene>
    <name evidence="8" type="ORF">ISU02_17135</name>
</gene>
<feature type="transmembrane region" description="Helical" evidence="6">
    <location>
        <begin position="70"/>
        <end position="87"/>
    </location>
</feature>
<keyword evidence="4 6" id="KW-1133">Transmembrane helix</keyword>
<feature type="transmembrane region" description="Helical" evidence="6">
    <location>
        <begin position="235"/>
        <end position="252"/>
    </location>
</feature>
<dbReference type="PANTHER" id="PTHR23530:SF1">
    <property type="entry name" value="PERMEASE, MAJOR FACILITATOR SUPERFAMILY-RELATED"/>
    <property type="match status" value="1"/>
</dbReference>
<feature type="transmembrane region" description="Helical" evidence="6">
    <location>
        <begin position="355"/>
        <end position="376"/>
    </location>
</feature>
<feature type="transmembrane region" description="Helical" evidence="6">
    <location>
        <begin position="132"/>
        <end position="151"/>
    </location>
</feature>
<feature type="transmembrane region" description="Helical" evidence="6">
    <location>
        <begin position="322"/>
        <end position="343"/>
    </location>
</feature>
<keyword evidence="5 6" id="KW-0472">Membrane</keyword>
<feature type="transmembrane region" description="Helical" evidence="6">
    <location>
        <begin position="163"/>
        <end position="181"/>
    </location>
</feature>
<dbReference type="InterPro" id="IPR053160">
    <property type="entry name" value="MFS_DHA3_Transporter"/>
</dbReference>
<feature type="domain" description="Major facilitator superfamily (MFS) profile" evidence="7">
    <location>
        <begin position="1"/>
        <end position="381"/>
    </location>
</feature>
<feature type="transmembrane region" description="Helical" evidence="6">
    <location>
        <begin position="202"/>
        <end position="223"/>
    </location>
</feature>
<feature type="transmembrane region" description="Helical" evidence="6">
    <location>
        <begin position="99"/>
        <end position="120"/>
    </location>
</feature>
<organism evidence="8 9">
    <name type="scientific">Fusibacter ferrireducens</name>
    <dbReference type="NCBI Taxonomy" id="2785058"/>
    <lineage>
        <taxon>Bacteria</taxon>
        <taxon>Bacillati</taxon>
        <taxon>Bacillota</taxon>
        <taxon>Clostridia</taxon>
        <taxon>Eubacteriales</taxon>
        <taxon>Eubacteriales Family XII. Incertae Sedis</taxon>
        <taxon>Fusibacter</taxon>
    </lineage>
</organism>
<evidence type="ECO:0000256" key="2">
    <source>
        <dbReference type="ARBA" id="ARBA00022448"/>
    </source>
</evidence>
<evidence type="ECO:0000313" key="8">
    <source>
        <dbReference type="EMBL" id="MBF4694828.1"/>
    </source>
</evidence>
<dbReference type="CDD" id="cd06174">
    <property type="entry name" value="MFS"/>
    <property type="match status" value="1"/>
</dbReference>
<dbReference type="SUPFAM" id="SSF103473">
    <property type="entry name" value="MFS general substrate transporter"/>
    <property type="match status" value="1"/>
</dbReference>
<dbReference type="EMBL" id="JADKNH010000011">
    <property type="protein sequence ID" value="MBF4694828.1"/>
    <property type="molecule type" value="Genomic_DNA"/>
</dbReference>
<protein>
    <submittedName>
        <fullName evidence="8">MFS transporter</fullName>
    </submittedName>
</protein>
<dbReference type="InterPro" id="IPR036259">
    <property type="entry name" value="MFS_trans_sf"/>
</dbReference>
<sequence length="391" mass="43315">MNKMRNVYLMYSIVFLQGFVFYGPVATLFRQARGLSMSEIFIIESISWVLIIILEVPWGWISDRFGYKKTLVLVNTLFFLSKIVFYKAHSFESFLLERIMISVVLSGLSGCDTALIYGSIHEEEAQSVFGKYSAYGALGFIIASLLSTFIVARSIDDTALFTIYPYALSAILTLFLVEVKVENQEKSNILKNFKRAFSHKSILFFVLSIALVVEVVQAITVFLNQAQYMRSGIEPKYFGVIIAAIQCVRLLSVKSNAVSKKMGSINAISMLMGFILGASLLLLLTDNPILSIAAVLILSVSASLMGPIELDVKNKWIDTSDRATILSIYSMVGGIVASIGNVAIGKAADHSLHDGLVICLIMSVLAFALLKVYMFLNKETHQKDKITQLKI</sequence>
<feature type="transmembrane region" description="Helical" evidence="6">
    <location>
        <begin position="264"/>
        <end position="283"/>
    </location>
</feature>
<reference evidence="8 9" key="1">
    <citation type="submission" date="2020-11" db="EMBL/GenBank/DDBJ databases">
        <title>Fusibacter basophilias sp. nov.</title>
        <authorList>
            <person name="Qiu D."/>
        </authorList>
    </citation>
    <scope>NUCLEOTIDE SEQUENCE [LARGE SCALE GENOMIC DNA]</scope>
    <source>
        <strain evidence="8 9">Q10-2</strain>
    </source>
</reference>
<keyword evidence="2" id="KW-0813">Transport</keyword>
<feature type="transmembrane region" description="Helical" evidence="6">
    <location>
        <begin position="40"/>
        <end position="58"/>
    </location>
</feature>
<dbReference type="Gene3D" id="1.20.1250.20">
    <property type="entry name" value="MFS general substrate transporter like domains"/>
    <property type="match status" value="1"/>
</dbReference>
<evidence type="ECO:0000256" key="3">
    <source>
        <dbReference type="ARBA" id="ARBA00022692"/>
    </source>
</evidence>
<dbReference type="Pfam" id="PF07690">
    <property type="entry name" value="MFS_1"/>
    <property type="match status" value="1"/>
</dbReference>
<evidence type="ECO:0000256" key="5">
    <source>
        <dbReference type="ARBA" id="ARBA00023136"/>
    </source>
</evidence>
<evidence type="ECO:0000256" key="6">
    <source>
        <dbReference type="SAM" id="Phobius"/>
    </source>
</evidence>
<evidence type="ECO:0000256" key="4">
    <source>
        <dbReference type="ARBA" id="ARBA00022989"/>
    </source>
</evidence>
<evidence type="ECO:0000256" key="1">
    <source>
        <dbReference type="ARBA" id="ARBA00004651"/>
    </source>
</evidence>
<feature type="transmembrane region" description="Helical" evidence="6">
    <location>
        <begin position="289"/>
        <end position="310"/>
    </location>
</feature>
<keyword evidence="9" id="KW-1185">Reference proteome</keyword>